<keyword evidence="1" id="KW-0812">Transmembrane</keyword>
<name>A0A1V4J7U5_PATFA</name>
<dbReference type="Proteomes" id="UP000190648">
    <property type="component" value="Unassembled WGS sequence"/>
</dbReference>
<proteinExistence type="predicted"/>
<sequence length="89" mass="9568">MDHGAGQEPIKGLGLVLGVGLALLVLVLLSYTIVRWYRRGQCWRGPNFVFNLYHNCGLGSVAVELVPPFSISGSLSGAKGYVPFQDHGP</sequence>
<evidence type="ECO:0008006" key="4">
    <source>
        <dbReference type="Google" id="ProtNLM"/>
    </source>
</evidence>
<dbReference type="AlphaFoldDB" id="A0A1V4J7U5"/>
<keyword evidence="1" id="KW-0472">Membrane</keyword>
<protein>
    <recommendedName>
        <fullName evidence="4">Small integral membrane protein 35</fullName>
    </recommendedName>
</protein>
<reference evidence="2 3" key="1">
    <citation type="submission" date="2016-02" db="EMBL/GenBank/DDBJ databases">
        <title>Band-tailed pigeon sequencing and assembly.</title>
        <authorList>
            <person name="Soares A.E."/>
            <person name="Novak B.J."/>
            <person name="Rice E.S."/>
            <person name="O'Connell B."/>
            <person name="Chang D."/>
            <person name="Weber S."/>
            <person name="Shapiro B."/>
        </authorList>
    </citation>
    <scope>NUCLEOTIDE SEQUENCE [LARGE SCALE GENOMIC DNA]</scope>
    <source>
        <strain evidence="2">BTP2013</strain>
        <tissue evidence="2">Blood</tissue>
    </source>
</reference>
<dbReference type="EMBL" id="LSYS01008642">
    <property type="protein sequence ID" value="OPJ68278.1"/>
    <property type="molecule type" value="Genomic_DNA"/>
</dbReference>
<evidence type="ECO:0000256" key="1">
    <source>
        <dbReference type="SAM" id="Phobius"/>
    </source>
</evidence>
<evidence type="ECO:0000313" key="2">
    <source>
        <dbReference type="EMBL" id="OPJ68278.1"/>
    </source>
</evidence>
<organism evidence="2 3">
    <name type="scientific">Patagioenas fasciata monilis</name>
    <dbReference type="NCBI Taxonomy" id="372326"/>
    <lineage>
        <taxon>Eukaryota</taxon>
        <taxon>Metazoa</taxon>
        <taxon>Chordata</taxon>
        <taxon>Craniata</taxon>
        <taxon>Vertebrata</taxon>
        <taxon>Euteleostomi</taxon>
        <taxon>Archelosauria</taxon>
        <taxon>Archosauria</taxon>
        <taxon>Dinosauria</taxon>
        <taxon>Saurischia</taxon>
        <taxon>Theropoda</taxon>
        <taxon>Coelurosauria</taxon>
        <taxon>Aves</taxon>
        <taxon>Neognathae</taxon>
        <taxon>Neoaves</taxon>
        <taxon>Columbimorphae</taxon>
        <taxon>Columbiformes</taxon>
        <taxon>Columbidae</taxon>
        <taxon>Patagioenas</taxon>
    </lineage>
</organism>
<keyword evidence="1" id="KW-1133">Transmembrane helix</keyword>
<accession>A0A1V4J7U5</accession>
<dbReference type="OrthoDB" id="9946257at2759"/>
<evidence type="ECO:0000313" key="3">
    <source>
        <dbReference type="Proteomes" id="UP000190648"/>
    </source>
</evidence>
<feature type="transmembrane region" description="Helical" evidence="1">
    <location>
        <begin position="12"/>
        <end position="34"/>
    </location>
</feature>
<keyword evidence="3" id="KW-1185">Reference proteome</keyword>
<comment type="caution">
    <text evidence="2">The sequence shown here is derived from an EMBL/GenBank/DDBJ whole genome shotgun (WGS) entry which is preliminary data.</text>
</comment>
<gene>
    <name evidence="2" type="ORF">AV530_013769</name>
</gene>